<sequence length="454" mass="50325">MEHSTVLLVDDEADLRDALAQGLELGGHNVHTYADGDTVLDHVNRTLYGVLVTDIRMPRNDGLTLMRRAFDIDPAFPVILITGHGDVPLAVEAMRAGAYDFMEKPFPASRLNDTVLRALHTRRLVLENRALRQALDEETGLIARLIGRTPVMQRLRSEVEALAEADVDVLLLGETGSGKEVVARALHDEGPRRDKPFVAINCGALPSDIIESELFGHEAGAFTGAIRQRIGKLEHAAGGTVFLDEIESMPLDLQVKLLRVIEQRSIERLGSNKAIPLDVRFVAATKVDLEEACADGRFRSDLYYRLNVVTVTVPPLRERKEDLPILFHHLAREARARFRREVPDFTPELMAALTAHDWPGNVRELRNVADRFVLGLSVGLDGEEPANAAEEGSEGSPLAQRVAAYERSLIAAEIKRQDGSLKATYEALGLSRKALYEKMKRYALDKDEVLSEPM</sequence>
<dbReference type="PANTHER" id="PTHR32071:SF57">
    <property type="entry name" value="C4-DICARBOXYLATE TRANSPORT TRANSCRIPTIONAL REGULATORY PROTEIN DCTD"/>
    <property type="match status" value="1"/>
</dbReference>
<dbReference type="InterPro" id="IPR025662">
    <property type="entry name" value="Sigma_54_int_dom_ATP-bd_1"/>
</dbReference>
<dbReference type="Pfam" id="PF00158">
    <property type="entry name" value="Sigma54_activat"/>
    <property type="match status" value="1"/>
</dbReference>
<dbReference type="InterPro" id="IPR003593">
    <property type="entry name" value="AAA+_ATPase"/>
</dbReference>
<dbReference type="InterPro" id="IPR025944">
    <property type="entry name" value="Sigma_54_int_dom_CS"/>
</dbReference>
<protein>
    <submittedName>
        <fullName evidence="11">Two-component system C4-dicarboxylate transport response regulator DctD</fullName>
    </submittedName>
</protein>
<keyword evidence="1" id="KW-0547">Nucleotide-binding</keyword>
<keyword evidence="4" id="KW-0805">Transcription regulation</keyword>
<keyword evidence="3" id="KW-0902">Two-component regulatory system</keyword>
<reference evidence="12" key="1">
    <citation type="submission" date="2023-07" db="EMBL/GenBank/DDBJ databases">
        <title>Genome sequencing of Purple Non-Sulfur Bacteria from various extreme environments.</title>
        <authorList>
            <person name="Mayer M."/>
        </authorList>
    </citation>
    <scope>NUCLEOTIDE SEQUENCE [LARGE SCALE GENOMIC DNA]</scope>
    <source>
        <strain evidence="12">DSM 17935</strain>
    </source>
</reference>
<dbReference type="InterPro" id="IPR002078">
    <property type="entry name" value="Sigma_54_int"/>
</dbReference>
<evidence type="ECO:0000256" key="5">
    <source>
        <dbReference type="ARBA" id="ARBA00023125"/>
    </source>
</evidence>
<dbReference type="Gene3D" id="3.40.50.2300">
    <property type="match status" value="1"/>
</dbReference>
<dbReference type="SUPFAM" id="SSF52540">
    <property type="entry name" value="P-loop containing nucleoside triphosphate hydrolases"/>
    <property type="match status" value="1"/>
</dbReference>
<keyword evidence="8" id="KW-0597">Phosphoprotein</keyword>
<evidence type="ECO:0000256" key="3">
    <source>
        <dbReference type="ARBA" id="ARBA00023012"/>
    </source>
</evidence>
<dbReference type="InterPro" id="IPR027417">
    <property type="entry name" value="P-loop_NTPase"/>
</dbReference>
<dbReference type="SMART" id="SM00448">
    <property type="entry name" value="REC"/>
    <property type="match status" value="1"/>
</dbReference>
<evidence type="ECO:0000256" key="2">
    <source>
        <dbReference type="ARBA" id="ARBA00022840"/>
    </source>
</evidence>
<evidence type="ECO:0000313" key="11">
    <source>
        <dbReference type="EMBL" id="MCW2306839.1"/>
    </source>
</evidence>
<dbReference type="Gene3D" id="3.40.50.300">
    <property type="entry name" value="P-loop containing nucleotide triphosphate hydrolases"/>
    <property type="match status" value="1"/>
</dbReference>
<evidence type="ECO:0000256" key="1">
    <source>
        <dbReference type="ARBA" id="ARBA00022741"/>
    </source>
</evidence>
<dbReference type="InterPro" id="IPR025943">
    <property type="entry name" value="Sigma_54_int_dom_ATP-bd_2"/>
</dbReference>
<keyword evidence="5" id="KW-0238">DNA-binding</keyword>
<dbReference type="Pfam" id="PF02954">
    <property type="entry name" value="HTH_8"/>
    <property type="match status" value="1"/>
</dbReference>
<dbReference type="Gene3D" id="1.10.10.60">
    <property type="entry name" value="Homeodomain-like"/>
    <property type="match status" value="1"/>
</dbReference>
<dbReference type="PROSITE" id="PS00675">
    <property type="entry name" value="SIGMA54_INTERACT_1"/>
    <property type="match status" value="1"/>
</dbReference>
<dbReference type="SUPFAM" id="SSF52172">
    <property type="entry name" value="CheY-like"/>
    <property type="match status" value="1"/>
</dbReference>
<evidence type="ECO:0000256" key="8">
    <source>
        <dbReference type="PROSITE-ProRule" id="PRU00169"/>
    </source>
</evidence>
<dbReference type="InterPro" id="IPR011006">
    <property type="entry name" value="CheY-like_superfamily"/>
</dbReference>
<dbReference type="InterPro" id="IPR058031">
    <property type="entry name" value="AAA_lid_NorR"/>
</dbReference>
<feature type="modified residue" description="4-aspartylphosphate" evidence="8">
    <location>
        <position position="54"/>
    </location>
</feature>
<gene>
    <name evidence="11" type="ORF">M2319_001161</name>
</gene>
<dbReference type="PROSITE" id="PS50110">
    <property type="entry name" value="RESPONSE_REGULATORY"/>
    <property type="match status" value="1"/>
</dbReference>
<evidence type="ECO:0000256" key="4">
    <source>
        <dbReference type="ARBA" id="ARBA00023015"/>
    </source>
</evidence>
<dbReference type="InterPro" id="IPR001789">
    <property type="entry name" value="Sig_transdc_resp-reg_receiver"/>
</dbReference>
<evidence type="ECO:0000256" key="7">
    <source>
        <dbReference type="ARBA" id="ARBA00023163"/>
    </source>
</evidence>
<dbReference type="CDD" id="cd17549">
    <property type="entry name" value="REC_DctD-like"/>
    <property type="match status" value="1"/>
</dbReference>
<evidence type="ECO:0000259" key="9">
    <source>
        <dbReference type="PROSITE" id="PS50045"/>
    </source>
</evidence>
<keyword evidence="12" id="KW-1185">Reference proteome</keyword>
<organism evidence="11 12">
    <name type="scientific">Rhodobium gokarnense</name>
    <dbReference type="NCBI Taxonomy" id="364296"/>
    <lineage>
        <taxon>Bacteria</taxon>
        <taxon>Pseudomonadati</taxon>
        <taxon>Pseudomonadota</taxon>
        <taxon>Alphaproteobacteria</taxon>
        <taxon>Hyphomicrobiales</taxon>
        <taxon>Rhodobiaceae</taxon>
        <taxon>Rhodobium</taxon>
    </lineage>
</organism>
<dbReference type="InterPro" id="IPR002197">
    <property type="entry name" value="HTH_Fis"/>
</dbReference>
<dbReference type="Pfam" id="PF00072">
    <property type="entry name" value="Response_reg"/>
    <property type="match status" value="1"/>
</dbReference>
<keyword evidence="6" id="KW-0010">Activator</keyword>
<evidence type="ECO:0000313" key="12">
    <source>
        <dbReference type="Proteomes" id="UP001209755"/>
    </source>
</evidence>
<dbReference type="EMBL" id="JAOQNS010000003">
    <property type="protein sequence ID" value="MCW2306839.1"/>
    <property type="molecule type" value="Genomic_DNA"/>
</dbReference>
<feature type="domain" description="Sigma-54 factor interaction" evidence="9">
    <location>
        <begin position="145"/>
        <end position="374"/>
    </location>
</feature>
<comment type="caution">
    <text evidence="11">The sequence shown here is derived from an EMBL/GenBank/DDBJ whole genome shotgun (WGS) entry which is preliminary data.</text>
</comment>
<dbReference type="Proteomes" id="UP001209755">
    <property type="component" value="Unassembled WGS sequence"/>
</dbReference>
<keyword evidence="7" id="KW-0804">Transcription</keyword>
<name>A0ABT3H922_9HYPH</name>
<dbReference type="PROSITE" id="PS00688">
    <property type="entry name" value="SIGMA54_INTERACT_3"/>
    <property type="match status" value="1"/>
</dbReference>
<dbReference type="Pfam" id="PF25601">
    <property type="entry name" value="AAA_lid_14"/>
    <property type="match status" value="1"/>
</dbReference>
<dbReference type="Gene3D" id="1.10.8.60">
    <property type="match status" value="1"/>
</dbReference>
<evidence type="ECO:0000259" key="10">
    <source>
        <dbReference type="PROSITE" id="PS50110"/>
    </source>
</evidence>
<feature type="domain" description="Response regulatory" evidence="10">
    <location>
        <begin position="5"/>
        <end position="119"/>
    </location>
</feature>
<proteinExistence type="predicted"/>
<accession>A0ABT3H922</accession>
<dbReference type="PANTHER" id="PTHR32071">
    <property type="entry name" value="TRANSCRIPTIONAL REGULATORY PROTEIN"/>
    <property type="match status" value="1"/>
</dbReference>
<dbReference type="CDD" id="cd00009">
    <property type="entry name" value="AAA"/>
    <property type="match status" value="1"/>
</dbReference>
<keyword evidence="2" id="KW-0067">ATP-binding</keyword>
<evidence type="ECO:0000256" key="6">
    <source>
        <dbReference type="ARBA" id="ARBA00023159"/>
    </source>
</evidence>
<dbReference type="SMART" id="SM00382">
    <property type="entry name" value="AAA"/>
    <property type="match status" value="1"/>
</dbReference>
<dbReference type="InterPro" id="IPR009057">
    <property type="entry name" value="Homeodomain-like_sf"/>
</dbReference>
<dbReference type="PROSITE" id="PS00676">
    <property type="entry name" value="SIGMA54_INTERACT_2"/>
    <property type="match status" value="1"/>
</dbReference>
<dbReference type="PROSITE" id="PS50045">
    <property type="entry name" value="SIGMA54_INTERACT_4"/>
    <property type="match status" value="1"/>
</dbReference>
<dbReference type="SUPFAM" id="SSF46689">
    <property type="entry name" value="Homeodomain-like"/>
    <property type="match status" value="1"/>
</dbReference>
<dbReference type="RefSeq" id="WP_264600506.1">
    <property type="nucleotide sequence ID" value="NZ_JAOQNS010000003.1"/>
</dbReference>